<evidence type="ECO:0000256" key="4">
    <source>
        <dbReference type="ARBA" id="ARBA00022679"/>
    </source>
</evidence>
<keyword evidence="53" id="KW-1185">Reference proteome</keyword>
<comment type="catalytic activity">
    <reaction evidence="36">
        <text>a 2,3-saturated acyl-[ACP] + NADP(+) = a (2E)-enoyl-[ACP] + NADPH + H(+)</text>
        <dbReference type="Rhea" id="RHEA:22564"/>
        <dbReference type="Rhea" id="RHEA-COMP:9925"/>
        <dbReference type="Rhea" id="RHEA-COMP:9926"/>
        <dbReference type="ChEBI" id="CHEBI:15378"/>
        <dbReference type="ChEBI" id="CHEBI:57783"/>
        <dbReference type="ChEBI" id="CHEBI:58349"/>
        <dbReference type="ChEBI" id="CHEBI:78784"/>
        <dbReference type="ChEBI" id="CHEBI:78785"/>
        <dbReference type="EC" id="1.3.1.39"/>
    </reaction>
    <physiologicalReaction direction="right-to-left" evidence="36">
        <dbReference type="Rhea" id="RHEA:22566"/>
    </physiologicalReaction>
</comment>
<dbReference type="GO" id="GO:0016297">
    <property type="term" value="F:fatty acyl-[ACP] hydrolase activity"/>
    <property type="evidence" value="ECO:0007669"/>
    <property type="project" value="UniProtKB-EC"/>
</dbReference>
<evidence type="ECO:0000256" key="45">
    <source>
        <dbReference type="ARBA" id="ARBA00049422"/>
    </source>
</evidence>
<comment type="catalytic activity">
    <reaction evidence="32">
        <text>tetradecanoyl-[ACP] + H2O = tetradecanoate + holo-[ACP] + H(+)</text>
        <dbReference type="Rhea" id="RHEA:30123"/>
        <dbReference type="Rhea" id="RHEA-COMP:9648"/>
        <dbReference type="Rhea" id="RHEA-COMP:9685"/>
        <dbReference type="ChEBI" id="CHEBI:15377"/>
        <dbReference type="ChEBI" id="CHEBI:15378"/>
        <dbReference type="ChEBI" id="CHEBI:30807"/>
        <dbReference type="ChEBI" id="CHEBI:64479"/>
        <dbReference type="ChEBI" id="CHEBI:78477"/>
        <dbReference type="EC" id="3.1.2.14"/>
    </reaction>
    <physiologicalReaction direction="left-to-right" evidence="32">
        <dbReference type="Rhea" id="RHEA:30124"/>
    </physiologicalReaction>
</comment>
<evidence type="ECO:0000256" key="39">
    <source>
        <dbReference type="ARBA" id="ARBA00048935"/>
    </source>
</evidence>
<dbReference type="InterPro" id="IPR009081">
    <property type="entry name" value="PP-bd_ACP"/>
</dbReference>
<evidence type="ECO:0000256" key="26">
    <source>
        <dbReference type="ARBA" id="ARBA00047810"/>
    </source>
</evidence>
<dbReference type="SUPFAM" id="SSF55048">
    <property type="entry name" value="Probable ACP-binding domain of malonyl-CoA ACP transacylase"/>
    <property type="match status" value="1"/>
</dbReference>
<dbReference type="InterPro" id="IPR049900">
    <property type="entry name" value="PKS_mFAS_DH"/>
</dbReference>
<dbReference type="GO" id="GO:0141148">
    <property type="term" value="F:enoyl-[acyl-carrier-protein] reductase (NADPH) activity"/>
    <property type="evidence" value="ECO:0007669"/>
    <property type="project" value="UniProtKB-EC"/>
</dbReference>
<dbReference type="SMART" id="SM01294">
    <property type="entry name" value="PKS_PP_betabranch"/>
    <property type="match status" value="1"/>
</dbReference>
<comment type="catalytic activity">
    <reaction evidence="27">
        <text>(2E)-hexenoyl-[ACP] + NADPH + H(+) = hexanoyl-[ACP] + NADP(+)</text>
        <dbReference type="Rhea" id="RHEA:41832"/>
        <dbReference type="Rhea" id="RHEA-COMP:9631"/>
        <dbReference type="Rhea" id="RHEA-COMP:9632"/>
        <dbReference type="ChEBI" id="CHEBI:15378"/>
        <dbReference type="ChEBI" id="CHEBI:57783"/>
        <dbReference type="ChEBI" id="CHEBI:58349"/>
        <dbReference type="ChEBI" id="CHEBI:78458"/>
        <dbReference type="ChEBI" id="CHEBI:78459"/>
    </reaction>
    <physiologicalReaction direction="left-to-right" evidence="27">
        <dbReference type="Rhea" id="RHEA:41833"/>
    </physiologicalReaction>
</comment>
<keyword evidence="5" id="KW-0702">S-nitrosylation</keyword>
<dbReference type="InterPro" id="IPR036736">
    <property type="entry name" value="ACP-like_sf"/>
</dbReference>
<accession>A0A931CCW2</accession>
<evidence type="ECO:0000256" key="15">
    <source>
        <dbReference type="ARBA" id="ARBA00023399"/>
    </source>
</evidence>
<dbReference type="InterPro" id="IPR036291">
    <property type="entry name" value="NAD(P)-bd_dom_sf"/>
</dbReference>
<dbReference type="Gene3D" id="3.40.366.10">
    <property type="entry name" value="Malonyl-Coenzyme A Acyl Carrier Protein, domain 2"/>
    <property type="match status" value="1"/>
</dbReference>
<evidence type="ECO:0000256" key="35">
    <source>
        <dbReference type="ARBA" id="ARBA00048571"/>
    </source>
</evidence>
<comment type="catalytic activity">
    <reaction evidence="24">
        <text>(2E)-butenoyl-[ACP] + NADPH + H(+) = butanoyl-[ACP] + NADP(+)</text>
        <dbReference type="Rhea" id="RHEA:41812"/>
        <dbReference type="Rhea" id="RHEA-COMP:9627"/>
        <dbReference type="Rhea" id="RHEA-COMP:9628"/>
        <dbReference type="ChEBI" id="CHEBI:15378"/>
        <dbReference type="ChEBI" id="CHEBI:57783"/>
        <dbReference type="ChEBI" id="CHEBI:58349"/>
        <dbReference type="ChEBI" id="CHEBI:78453"/>
        <dbReference type="ChEBI" id="CHEBI:78454"/>
    </reaction>
    <physiologicalReaction direction="left-to-right" evidence="24">
        <dbReference type="Rhea" id="RHEA:41813"/>
    </physiologicalReaction>
</comment>
<dbReference type="SMART" id="SM00824">
    <property type="entry name" value="PKS_TE"/>
    <property type="match status" value="1"/>
</dbReference>
<comment type="function">
    <text evidence="18">Fatty acid synthetase is a multifunctional enzyme that catalyzes the de novo biosynthesis of long-chain saturated fatty acids starting from acetyl-CoA and malonyl-CoA in the presence of NADPH. This multifunctional protein contains 7 catalytic activities and a site for the binding of the prosthetic group 4'-phosphopantetheine of the acyl carrier protein ([ACP]) domain.</text>
</comment>
<dbReference type="PANTHER" id="PTHR43775">
    <property type="entry name" value="FATTY ACID SYNTHASE"/>
    <property type="match status" value="1"/>
</dbReference>
<comment type="catalytic activity">
    <reaction evidence="39">
        <text>3-oxotetradecanoyl-[ACP] + NADPH + H(+) = (3R)-hydroxytetradecanoyl-[ACP] + NADP(+)</text>
        <dbReference type="Rhea" id="RHEA:41888"/>
        <dbReference type="Rhea" id="RHEA-COMP:9645"/>
        <dbReference type="Rhea" id="RHEA-COMP:9646"/>
        <dbReference type="ChEBI" id="CHEBI:15378"/>
        <dbReference type="ChEBI" id="CHEBI:57783"/>
        <dbReference type="ChEBI" id="CHEBI:58349"/>
        <dbReference type="ChEBI" id="CHEBI:78473"/>
        <dbReference type="ChEBI" id="CHEBI:78474"/>
    </reaction>
    <physiologicalReaction direction="left-to-right" evidence="39">
        <dbReference type="Rhea" id="RHEA:41889"/>
    </physiologicalReaction>
</comment>
<dbReference type="Gene3D" id="3.40.50.720">
    <property type="entry name" value="NAD(P)-binding Rossmann-like Domain"/>
    <property type="match status" value="1"/>
</dbReference>
<evidence type="ECO:0000256" key="30">
    <source>
        <dbReference type="ARBA" id="ARBA00048051"/>
    </source>
</evidence>
<dbReference type="InterPro" id="IPR001227">
    <property type="entry name" value="Ac_transferase_dom_sf"/>
</dbReference>
<comment type="catalytic activity">
    <reaction evidence="29">
        <text>acetyl-[ACP] + malonyl-[ACP] + H(+) = 3-oxobutanoyl-[ACP] + holo-[ACP] + CO2</text>
        <dbReference type="Rhea" id="RHEA:41800"/>
        <dbReference type="Rhea" id="RHEA-COMP:9621"/>
        <dbReference type="Rhea" id="RHEA-COMP:9623"/>
        <dbReference type="Rhea" id="RHEA-COMP:9625"/>
        <dbReference type="Rhea" id="RHEA-COMP:9685"/>
        <dbReference type="ChEBI" id="CHEBI:15378"/>
        <dbReference type="ChEBI" id="CHEBI:16526"/>
        <dbReference type="ChEBI" id="CHEBI:64479"/>
        <dbReference type="ChEBI" id="CHEBI:78446"/>
        <dbReference type="ChEBI" id="CHEBI:78449"/>
        <dbReference type="ChEBI" id="CHEBI:78450"/>
    </reaction>
    <physiologicalReaction direction="left-to-right" evidence="29">
        <dbReference type="Rhea" id="RHEA:41801"/>
    </physiologicalReaction>
</comment>
<evidence type="ECO:0000256" key="11">
    <source>
        <dbReference type="ARBA" id="ARBA00023373"/>
    </source>
</evidence>
<dbReference type="InterPro" id="IPR029058">
    <property type="entry name" value="AB_hydrolase_fold"/>
</dbReference>
<evidence type="ECO:0000256" key="23">
    <source>
        <dbReference type="ARBA" id="ARBA00047451"/>
    </source>
</evidence>
<dbReference type="FunFam" id="3.40.50.720:FF:000209">
    <property type="entry name" value="Polyketide synthase Pks12"/>
    <property type="match status" value="1"/>
</dbReference>
<comment type="catalytic activity">
    <reaction evidence="44">
        <text>3-oxohexadecanoyl-[ACP] + NADPH + H(+) = (3R)-hydroxyhexadecanoyl-[ACP] + NADP(+)</text>
        <dbReference type="Rhea" id="RHEA:41904"/>
        <dbReference type="Rhea" id="RHEA-COMP:9649"/>
        <dbReference type="Rhea" id="RHEA-COMP:9650"/>
        <dbReference type="ChEBI" id="CHEBI:15378"/>
        <dbReference type="ChEBI" id="CHEBI:57783"/>
        <dbReference type="ChEBI" id="CHEBI:58349"/>
        <dbReference type="ChEBI" id="CHEBI:78478"/>
        <dbReference type="ChEBI" id="CHEBI:78480"/>
    </reaction>
    <physiologicalReaction direction="left-to-right" evidence="44">
        <dbReference type="Rhea" id="RHEA:41905"/>
    </physiologicalReaction>
</comment>
<dbReference type="SMART" id="SM00823">
    <property type="entry name" value="PKS_PP"/>
    <property type="match status" value="1"/>
</dbReference>
<dbReference type="SMART" id="SM00829">
    <property type="entry name" value="PKS_ER"/>
    <property type="match status" value="1"/>
</dbReference>
<dbReference type="SUPFAM" id="SSF53474">
    <property type="entry name" value="alpha/beta-Hydrolases"/>
    <property type="match status" value="1"/>
</dbReference>
<dbReference type="InterPro" id="IPR014043">
    <property type="entry name" value="Acyl_transferase_dom"/>
</dbReference>
<evidence type="ECO:0000256" key="1">
    <source>
        <dbReference type="ARBA" id="ARBA00005189"/>
    </source>
</evidence>
<comment type="catalytic activity">
    <reaction evidence="21">
        <text>a (3R)-hydroxyacyl-[ACP] + NADP(+) = a 3-oxoacyl-[ACP] + NADPH + H(+)</text>
        <dbReference type="Rhea" id="RHEA:17397"/>
        <dbReference type="Rhea" id="RHEA-COMP:9916"/>
        <dbReference type="Rhea" id="RHEA-COMP:9945"/>
        <dbReference type="ChEBI" id="CHEBI:15378"/>
        <dbReference type="ChEBI" id="CHEBI:57783"/>
        <dbReference type="ChEBI" id="CHEBI:58349"/>
        <dbReference type="ChEBI" id="CHEBI:78776"/>
        <dbReference type="ChEBI" id="CHEBI:78827"/>
        <dbReference type="EC" id="1.1.1.100"/>
    </reaction>
    <physiologicalReaction direction="right-to-left" evidence="21">
        <dbReference type="Rhea" id="RHEA:17399"/>
    </physiologicalReaction>
</comment>
<dbReference type="Gene3D" id="3.10.129.110">
    <property type="entry name" value="Polyketide synthase dehydratase"/>
    <property type="match status" value="1"/>
</dbReference>
<dbReference type="InterPro" id="IPR001031">
    <property type="entry name" value="Thioesterase"/>
</dbReference>
<evidence type="ECO:0000256" key="19">
    <source>
        <dbReference type="ARBA" id="ARBA00047300"/>
    </source>
</evidence>
<feature type="domain" description="PKS/mFAS DH" evidence="51">
    <location>
        <begin position="397"/>
        <end position="667"/>
    </location>
</feature>
<comment type="catalytic activity">
    <reaction evidence="37">
        <text>holo-[ACP] + acetyl-CoA = acetyl-[ACP] + CoA</text>
        <dbReference type="Rhea" id="RHEA:41788"/>
        <dbReference type="Rhea" id="RHEA-COMP:9621"/>
        <dbReference type="Rhea" id="RHEA-COMP:9685"/>
        <dbReference type="ChEBI" id="CHEBI:57287"/>
        <dbReference type="ChEBI" id="CHEBI:57288"/>
        <dbReference type="ChEBI" id="CHEBI:64479"/>
        <dbReference type="ChEBI" id="CHEBI:78446"/>
        <dbReference type="EC" id="2.3.1.38"/>
    </reaction>
    <physiologicalReaction direction="left-to-right" evidence="37">
        <dbReference type="Rhea" id="RHEA:41789"/>
    </physiologicalReaction>
</comment>
<dbReference type="PROSITE" id="PS00012">
    <property type="entry name" value="PHOSPHOPANTETHEINE"/>
    <property type="match status" value="1"/>
</dbReference>
<evidence type="ECO:0000256" key="2">
    <source>
        <dbReference type="ARBA" id="ARBA00022450"/>
    </source>
</evidence>
<comment type="catalytic activity">
    <reaction evidence="46">
        <text>butanoyl-[ACP] + malonyl-[ACP] + H(+) = 3-oxohexanoyl-[ACP] + holo-[ACP] + CO2</text>
        <dbReference type="Rhea" id="RHEA:41820"/>
        <dbReference type="Rhea" id="RHEA-COMP:9623"/>
        <dbReference type="Rhea" id="RHEA-COMP:9628"/>
        <dbReference type="Rhea" id="RHEA-COMP:9629"/>
        <dbReference type="Rhea" id="RHEA-COMP:9685"/>
        <dbReference type="ChEBI" id="CHEBI:15378"/>
        <dbReference type="ChEBI" id="CHEBI:16526"/>
        <dbReference type="ChEBI" id="CHEBI:64479"/>
        <dbReference type="ChEBI" id="CHEBI:78449"/>
        <dbReference type="ChEBI" id="CHEBI:78454"/>
        <dbReference type="ChEBI" id="CHEBI:78456"/>
    </reaction>
    <physiologicalReaction direction="left-to-right" evidence="46">
        <dbReference type="Rhea" id="RHEA:41821"/>
    </physiologicalReaction>
</comment>
<dbReference type="Pfam" id="PF14765">
    <property type="entry name" value="PS-DH"/>
    <property type="match status" value="1"/>
</dbReference>
<comment type="catalytic activity">
    <reaction evidence="48">
        <text>octanoyl-[ACP] + malonyl-[ACP] + H(+) = 3-oxodecanoyl-[ACP] + holo-[ACP] + CO2</text>
        <dbReference type="Rhea" id="RHEA:41852"/>
        <dbReference type="Rhea" id="RHEA-COMP:9623"/>
        <dbReference type="Rhea" id="RHEA-COMP:9636"/>
        <dbReference type="Rhea" id="RHEA-COMP:9637"/>
        <dbReference type="Rhea" id="RHEA-COMP:9685"/>
        <dbReference type="ChEBI" id="CHEBI:15378"/>
        <dbReference type="ChEBI" id="CHEBI:16526"/>
        <dbReference type="ChEBI" id="CHEBI:64479"/>
        <dbReference type="ChEBI" id="CHEBI:78449"/>
        <dbReference type="ChEBI" id="CHEBI:78463"/>
        <dbReference type="ChEBI" id="CHEBI:78464"/>
    </reaction>
    <physiologicalReaction direction="left-to-right" evidence="48">
        <dbReference type="Rhea" id="RHEA:41853"/>
    </physiologicalReaction>
</comment>
<evidence type="ECO:0000256" key="28">
    <source>
        <dbReference type="ARBA" id="ARBA00047953"/>
    </source>
</evidence>
<dbReference type="InterPro" id="IPR020843">
    <property type="entry name" value="ER"/>
</dbReference>
<comment type="catalytic activity">
    <reaction evidence="23">
        <text>tetradecanoyl-[ACP] + malonyl-[ACP] + H(+) = 3-oxohexadecanoyl-[ACP] + holo-[ACP] + CO2</text>
        <dbReference type="Rhea" id="RHEA:41900"/>
        <dbReference type="Rhea" id="RHEA-COMP:9623"/>
        <dbReference type="Rhea" id="RHEA-COMP:9648"/>
        <dbReference type="Rhea" id="RHEA-COMP:9649"/>
        <dbReference type="Rhea" id="RHEA-COMP:9685"/>
        <dbReference type="ChEBI" id="CHEBI:15378"/>
        <dbReference type="ChEBI" id="CHEBI:16526"/>
        <dbReference type="ChEBI" id="CHEBI:64479"/>
        <dbReference type="ChEBI" id="CHEBI:78449"/>
        <dbReference type="ChEBI" id="CHEBI:78477"/>
        <dbReference type="ChEBI" id="CHEBI:78478"/>
    </reaction>
    <physiologicalReaction direction="left-to-right" evidence="23">
        <dbReference type="Rhea" id="RHEA:41901"/>
    </physiologicalReaction>
</comment>
<protein>
    <submittedName>
        <fullName evidence="52">SDR family NAD(P)-dependent oxidoreductase</fullName>
    </submittedName>
</protein>
<evidence type="ECO:0000256" key="33">
    <source>
        <dbReference type="ARBA" id="ARBA00048420"/>
    </source>
</evidence>
<evidence type="ECO:0000256" key="41">
    <source>
        <dbReference type="ARBA" id="ARBA00049109"/>
    </source>
</evidence>
<evidence type="ECO:0000256" key="10">
    <source>
        <dbReference type="ARBA" id="ARBA00023351"/>
    </source>
</evidence>
<evidence type="ECO:0000256" key="49">
    <source>
        <dbReference type="PROSITE-ProRule" id="PRU01363"/>
    </source>
</evidence>
<dbReference type="InterPro" id="IPR020807">
    <property type="entry name" value="PKS_DH"/>
</dbReference>
<dbReference type="InterPro" id="IPR049552">
    <property type="entry name" value="PKS_DH_N"/>
</dbReference>
<keyword evidence="6" id="KW-0663">Pyridoxal phosphate</keyword>
<dbReference type="SUPFAM" id="SSF52151">
    <property type="entry name" value="FabD/lysophospholipase-like"/>
    <property type="match status" value="1"/>
</dbReference>
<evidence type="ECO:0000256" key="24">
    <source>
        <dbReference type="ARBA" id="ARBA00047500"/>
    </source>
</evidence>
<dbReference type="SUPFAM" id="SSF51735">
    <property type="entry name" value="NAD(P)-binding Rossmann-fold domains"/>
    <property type="match status" value="3"/>
</dbReference>
<dbReference type="InterPro" id="IPR020802">
    <property type="entry name" value="TesA-like"/>
</dbReference>
<evidence type="ECO:0000256" key="3">
    <source>
        <dbReference type="ARBA" id="ARBA00022553"/>
    </source>
</evidence>
<comment type="catalytic activity">
    <reaction evidence="16">
        <text>(3R)-hydroxyhexadecanoyl-[ACP] = (2E)-hexadecenoyl-[ACP] + H2O</text>
        <dbReference type="Rhea" id="RHEA:41908"/>
        <dbReference type="Rhea" id="RHEA-COMP:9650"/>
        <dbReference type="Rhea" id="RHEA-COMP:9651"/>
        <dbReference type="ChEBI" id="CHEBI:15377"/>
        <dbReference type="ChEBI" id="CHEBI:78480"/>
        <dbReference type="ChEBI" id="CHEBI:78481"/>
    </reaction>
    <physiologicalReaction direction="left-to-right" evidence="16">
        <dbReference type="Rhea" id="RHEA:41909"/>
    </physiologicalReaction>
</comment>
<comment type="catalytic activity">
    <reaction evidence="22">
        <text>3-oxodecanoyl-[ACP] + NADPH + H(+) = (3R)-hydroxydecanoyl-[ACP] + NADP(+)</text>
        <dbReference type="Rhea" id="RHEA:41856"/>
        <dbReference type="Rhea" id="RHEA-COMP:9637"/>
        <dbReference type="Rhea" id="RHEA-COMP:9638"/>
        <dbReference type="ChEBI" id="CHEBI:15378"/>
        <dbReference type="ChEBI" id="CHEBI:57783"/>
        <dbReference type="ChEBI" id="CHEBI:58349"/>
        <dbReference type="ChEBI" id="CHEBI:78464"/>
        <dbReference type="ChEBI" id="CHEBI:78466"/>
    </reaction>
    <physiologicalReaction direction="left-to-right" evidence="22">
        <dbReference type="Rhea" id="RHEA:41857"/>
    </physiologicalReaction>
</comment>
<comment type="catalytic activity">
    <reaction evidence="35">
        <text>3-oxohexanoyl-[ACP] + NADPH + H(+) = (3R)-hydroxyhexanoyl-[ACP] + NADP(+)</text>
        <dbReference type="Rhea" id="RHEA:41824"/>
        <dbReference type="Rhea" id="RHEA-COMP:9629"/>
        <dbReference type="Rhea" id="RHEA-COMP:9630"/>
        <dbReference type="ChEBI" id="CHEBI:15378"/>
        <dbReference type="ChEBI" id="CHEBI:57783"/>
        <dbReference type="ChEBI" id="CHEBI:58349"/>
        <dbReference type="ChEBI" id="CHEBI:78456"/>
        <dbReference type="ChEBI" id="CHEBI:78457"/>
    </reaction>
    <physiologicalReaction direction="left-to-right" evidence="35">
        <dbReference type="Rhea" id="RHEA:41825"/>
    </physiologicalReaction>
</comment>
<dbReference type="InterPro" id="IPR016035">
    <property type="entry name" value="Acyl_Trfase/lysoPLipase"/>
</dbReference>
<evidence type="ECO:0000256" key="12">
    <source>
        <dbReference type="ARBA" id="ARBA00023388"/>
    </source>
</evidence>
<comment type="catalytic activity">
    <reaction evidence="13">
        <text>a (3R)-hydroxyacyl-[ACP] = a (2E)-enoyl-[ACP] + H2O</text>
        <dbReference type="Rhea" id="RHEA:13097"/>
        <dbReference type="Rhea" id="RHEA-COMP:9925"/>
        <dbReference type="Rhea" id="RHEA-COMP:9945"/>
        <dbReference type="ChEBI" id="CHEBI:15377"/>
        <dbReference type="ChEBI" id="CHEBI:78784"/>
        <dbReference type="ChEBI" id="CHEBI:78827"/>
        <dbReference type="EC" id="4.2.1.59"/>
    </reaction>
    <physiologicalReaction direction="left-to-right" evidence="13">
        <dbReference type="Rhea" id="RHEA:13098"/>
    </physiologicalReaction>
</comment>
<dbReference type="CDD" id="cd08956">
    <property type="entry name" value="KR_3_FAS_SDR_x"/>
    <property type="match status" value="1"/>
</dbReference>
<dbReference type="Gene3D" id="3.90.180.10">
    <property type="entry name" value="Medium-chain alcohol dehydrogenases, catalytic domain"/>
    <property type="match status" value="1"/>
</dbReference>
<dbReference type="Gene3D" id="3.40.50.1820">
    <property type="entry name" value="alpha/beta hydrolase"/>
    <property type="match status" value="1"/>
</dbReference>
<comment type="catalytic activity">
    <reaction evidence="11">
        <text>(3R)-hydroxyhexanoyl-[ACP] = (2E)-hexenoyl-[ACP] + H2O</text>
        <dbReference type="Rhea" id="RHEA:41828"/>
        <dbReference type="Rhea" id="RHEA-COMP:9630"/>
        <dbReference type="Rhea" id="RHEA-COMP:9631"/>
        <dbReference type="ChEBI" id="CHEBI:15377"/>
        <dbReference type="ChEBI" id="CHEBI:78457"/>
        <dbReference type="ChEBI" id="CHEBI:78458"/>
    </reaction>
    <physiologicalReaction direction="left-to-right" evidence="11">
        <dbReference type="Rhea" id="RHEA:41829"/>
    </physiologicalReaction>
</comment>
<comment type="catalytic activity">
    <reaction evidence="28">
        <text>3-oxobutanoyl-[ACP] + NADPH + H(+) = (3R)-hydroxybutanoyl-[ACP] + NADP(+)</text>
        <dbReference type="Rhea" id="RHEA:41804"/>
        <dbReference type="Rhea" id="RHEA-COMP:9625"/>
        <dbReference type="Rhea" id="RHEA-COMP:9626"/>
        <dbReference type="ChEBI" id="CHEBI:15378"/>
        <dbReference type="ChEBI" id="CHEBI:57783"/>
        <dbReference type="ChEBI" id="CHEBI:58349"/>
        <dbReference type="ChEBI" id="CHEBI:78450"/>
        <dbReference type="ChEBI" id="CHEBI:78451"/>
    </reaction>
    <physiologicalReaction direction="left-to-right" evidence="28">
        <dbReference type="Rhea" id="RHEA:41805"/>
    </physiologicalReaction>
</comment>
<dbReference type="InterPro" id="IPR006162">
    <property type="entry name" value="Ppantetheine_attach_site"/>
</dbReference>
<evidence type="ECO:0000256" key="29">
    <source>
        <dbReference type="ARBA" id="ARBA00047961"/>
    </source>
</evidence>
<dbReference type="InterPro" id="IPR011032">
    <property type="entry name" value="GroES-like_sf"/>
</dbReference>
<comment type="catalytic activity">
    <reaction evidence="40">
        <text>(2E)-octadecenoyl-[ACP] + NADPH + H(+) = octadecanoyl-[ACP] + NADP(+)</text>
        <dbReference type="Rhea" id="RHEA:41928"/>
        <dbReference type="Rhea" id="RHEA-COMP:9655"/>
        <dbReference type="Rhea" id="RHEA-COMP:9656"/>
        <dbReference type="ChEBI" id="CHEBI:15378"/>
        <dbReference type="ChEBI" id="CHEBI:57783"/>
        <dbReference type="ChEBI" id="CHEBI:58349"/>
        <dbReference type="ChEBI" id="CHEBI:78489"/>
        <dbReference type="ChEBI" id="CHEBI:78495"/>
    </reaction>
    <physiologicalReaction direction="left-to-right" evidence="40">
        <dbReference type="Rhea" id="RHEA:41929"/>
    </physiologicalReaction>
</comment>
<comment type="catalytic activity">
    <reaction evidence="10">
        <text>(3R)-hydroxydodecanoyl-[ACP] = (2E)-dodecenoyl-[ACP] + H2O</text>
        <dbReference type="Rhea" id="RHEA:41876"/>
        <dbReference type="Rhea" id="RHEA-COMP:9642"/>
        <dbReference type="Rhea" id="RHEA-COMP:9643"/>
        <dbReference type="ChEBI" id="CHEBI:15377"/>
        <dbReference type="ChEBI" id="CHEBI:78470"/>
        <dbReference type="ChEBI" id="CHEBI:78472"/>
    </reaction>
    <physiologicalReaction direction="left-to-right" evidence="10">
        <dbReference type="Rhea" id="RHEA:41877"/>
    </physiologicalReaction>
</comment>
<comment type="catalytic activity">
    <reaction evidence="19">
        <text>3-oxooctadecanoyl-[ACP] + NADPH + H(+) = (3R)-hydroxyoctadecanoyl-[ACP] + NADP(+)</text>
        <dbReference type="Rhea" id="RHEA:41920"/>
        <dbReference type="Rhea" id="RHEA-COMP:9653"/>
        <dbReference type="Rhea" id="RHEA-COMP:9654"/>
        <dbReference type="ChEBI" id="CHEBI:15378"/>
        <dbReference type="ChEBI" id="CHEBI:57783"/>
        <dbReference type="ChEBI" id="CHEBI:58349"/>
        <dbReference type="ChEBI" id="CHEBI:78487"/>
        <dbReference type="ChEBI" id="CHEBI:78488"/>
    </reaction>
    <physiologicalReaction direction="left-to-right" evidence="19">
        <dbReference type="Rhea" id="RHEA:41921"/>
    </physiologicalReaction>
</comment>
<comment type="caution">
    <text evidence="52">The sequence shown here is derived from an EMBL/GenBank/DDBJ whole genome shotgun (WGS) entry which is preliminary data.</text>
</comment>
<evidence type="ECO:0000256" key="48">
    <source>
        <dbReference type="ARBA" id="ARBA00049533"/>
    </source>
</evidence>
<evidence type="ECO:0000256" key="40">
    <source>
        <dbReference type="ARBA" id="ARBA00049019"/>
    </source>
</evidence>
<dbReference type="InterPro" id="IPR013968">
    <property type="entry name" value="PKS_KR"/>
</dbReference>
<feature type="active site" description="Proton donor; for dehydratase activity" evidence="49">
    <location>
        <position position="592"/>
    </location>
</feature>
<evidence type="ECO:0000256" key="47">
    <source>
        <dbReference type="ARBA" id="ARBA00049521"/>
    </source>
</evidence>
<evidence type="ECO:0000256" key="32">
    <source>
        <dbReference type="ARBA" id="ARBA00048289"/>
    </source>
</evidence>
<keyword evidence="3" id="KW-0597">Phosphoprotein</keyword>
<dbReference type="GO" id="GO:0004313">
    <property type="term" value="F:[acyl-carrier-protein] S-acetyltransferase activity"/>
    <property type="evidence" value="ECO:0007669"/>
    <property type="project" value="UniProtKB-EC"/>
</dbReference>
<dbReference type="InterPro" id="IPR055123">
    <property type="entry name" value="SpnB-like_Rossmann"/>
</dbReference>
<comment type="catalytic activity">
    <reaction evidence="12">
        <text>(3R)-hydroxydecanoyl-[ACP] = (2E)-decenoyl-[ACP] + H2O</text>
        <dbReference type="Rhea" id="RHEA:41860"/>
        <dbReference type="Rhea" id="RHEA-COMP:9638"/>
        <dbReference type="Rhea" id="RHEA-COMP:9639"/>
        <dbReference type="ChEBI" id="CHEBI:15377"/>
        <dbReference type="ChEBI" id="CHEBI:78466"/>
        <dbReference type="ChEBI" id="CHEBI:78467"/>
    </reaction>
    <physiologicalReaction direction="left-to-right" evidence="12">
        <dbReference type="Rhea" id="RHEA:41861"/>
    </physiologicalReaction>
</comment>
<evidence type="ECO:0000256" key="25">
    <source>
        <dbReference type="ARBA" id="ARBA00047578"/>
    </source>
</evidence>
<name>A0A931CCW2_9ACTN</name>
<evidence type="ECO:0000256" key="31">
    <source>
        <dbReference type="ARBA" id="ARBA00048281"/>
    </source>
</evidence>
<evidence type="ECO:0000256" key="34">
    <source>
        <dbReference type="ARBA" id="ARBA00048506"/>
    </source>
</evidence>
<evidence type="ECO:0000259" key="51">
    <source>
        <dbReference type="PROSITE" id="PS52019"/>
    </source>
</evidence>
<dbReference type="SMART" id="SM00827">
    <property type="entry name" value="PKS_AT"/>
    <property type="match status" value="1"/>
</dbReference>
<dbReference type="Gene3D" id="3.40.50.11460">
    <property type="match status" value="1"/>
</dbReference>
<comment type="catalytic activity">
    <reaction evidence="15">
        <text>(3R)-hydroxyoctadecanoyl-[ACP] = (2E)-octadecenoyl-[ACP] + H2O</text>
        <dbReference type="Rhea" id="RHEA:41924"/>
        <dbReference type="Rhea" id="RHEA-COMP:9654"/>
        <dbReference type="Rhea" id="RHEA-COMP:9655"/>
        <dbReference type="ChEBI" id="CHEBI:15377"/>
        <dbReference type="ChEBI" id="CHEBI:78488"/>
        <dbReference type="ChEBI" id="CHEBI:78489"/>
    </reaction>
    <physiologicalReaction direction="left-to-right" evidence="15">
        <dbReference type="Rhea" id="RHEA:41925"/>
    </physiologicalReaction>
</comment>
<dbReference type="FunFam" id="3.90.180.10:FF:000032">
    <property type="entry name" value="Probable polyketide synthase pks1"/>
    <property type="match status" value="1"/>
</dbReference>
<evidence type="ECO:0000256" key="8">
    <source>
        <dbReference type="ARBA" id="ARBA00023315"/>
    </source>
</evidence>
<feature type="region of interest" description="N-terminal hotdog fold" evidence="49">
    <location>
        <begin position="397"/>
        <end position="519"/>
    </location>
</feature>
<evidence type="ECO:0000256" key="36">
    <source>
        <dbReference type="ARBA" id="ARBA00048650"/>
    </source>
</evidence>
<dbReference type="InterPro" id="IPR016036">
    <property type="entry name" value="Malonyl_transacylase_ACP-bd"/>
</dbReference>
<dbReference type="InterPro" id="IPR042104">
    <property type="entry name" value="PKS_dehydratase_sf"/>
</dbReference>
<evidence type="ECO:0000256" key="9">
    <source>
        <dbReference type="ARBA" id="ARBA00023332"/>
    </source>
</evidence>
<organism evidence="52 53">
    <name type="scientific">Actinoplanes aureus</name>
    <dbReference type="NCBI Taxonomy" id="2792083"/>
    <lineage>
        <taxon>Bacteria</taxon>
        <taxon>Bacillati</taxon>
        <taxon>Actinomycetota</taxon>
        <taxon>Actinomycetes</taxon>
        <taxon>Micromonosporales</taxon>
        <taxon>Micromonosporaceae</taxon>
        <taxon>Actinoplanes</taxon>
    </lineage>
</organism>
<comment type="catalytic activity">
    <reaction evidence="17">
        <text>(3R)-hydroxybutanoyl-[ACP] = (2E)-butenoyl-[ACP] + H2O</text>
        <dbReference type="Rhea" id="RHEA:41808"/>
        <dbReference type="Rhea" id="RHEA-COMP:9626"/>
        <dbReference type="Rhea" id="RHEA-COMP:9627"/>
        <dbReference type="ChEBI" id="CHEBI:15377"/>
        <dbReference type="ChEBI" id="CHEBI:78451"/>
        <dbReference type="ChEBI" id="CHEBI:78453"/>
    </reaction>
    <physiologicalReaction direction="left-to-right" evidence="17">
        <dbReference type="Rhea" id="RHEA:41809"/>
    </physiologicalReaction>
</comment>
<comment type="catalytic activity">
    <reaction evidence="34">
        <text>a fatty acyl-[ACP] + malonyl-[ACP] + H(+) = a 3-oxoacyl-[ACP] + holo-[ACP] + CO2</text>
        <dbReference type="Rhea" id="RHEA:22836"/>
        <dbReference type="Rhea" id="RHEA-COMP:9623"/>
        <dbReference type="Rhea" id="RHEA-COMP:9685"/>
        <dbReference type="Rhea" id="RHEA-COMP:9916"/>
        <dbReference type="Rhea" id="RHEA-COMP:14125"/>
        <dbReference type="ChEBI" id="CHEBI:15378"/>
        <dbReference type="ChEBI" id="CHEBI:16526"/>
        <dbReference type="ChEBI" id="CHEBI:64479"/>
        <dbReference type="ChEBI" id="CHEBI:78449"/>
        <dbReference type="ChEBI" id="CHEBI:78776"/>
        <dbReference type="ChEBI" id="CHEBI:138651"/>
        <dbReference type="EC" id="2.3.1.41"/>
    </reaction>
    <physiologicalReaction direction="left-to-right" evidence="34">
        <dbReference type="Rhea" id="RHEA:22837"/>
    </physiologicalReaction>
</comment>
<gene>
    <name evidence="52" type="ORF">I4J89_33270</name>
</gene>
<dbReference type="Pfam" id="PF13602">
    <property type="entry name" value="ADH_zinc_N_2"/>
    <property type="match status" value="1"/>
</dbReference>
<evidence type="ECO:0000256" key="16">
    <source>
        <dbReference type="ARBA" id="ARBA00023401"/>
    </source>
</evidence>
<dbReference type="PROSITE" id="PS50075">
    <property type="entry name" value="CARRIER"/>
    <property type="match status" value="1"/>
</dbReference>
<evidence type="ECO:0000256" key="27">
    <source>
        <dbReference type="ARBA" id="ARBA00047897"/>
    </source>
</evidence>
<dbReference type="Pfam" id="PF00698">
    <property type="entry name" value="Acyl_transf_1"/>
    <property type="match status" value="1"/>
</dbReference>
<comment type="catalytic activity">
    <reaction evidence="33">
        <text>(2E)-octenoyl-[ACP] + NADPH + H(+) = octanoyl-[ACP] + NADP(+)</text>
        <dbReference type="Rhea" id="RHEA:41848"/>
        <dbReference type="Rhea" id="RHEA-COMP:9635"/>
        <dbReference type="Rhea" id="RHEA-COMP:9636"/>
        <dbReference type="ChEBI" id="CHEBI:15378"/>
        <dbReference type="ChEBI" id="CHEBI:57783"/>
        <dbReference type="ChEBI" id="CHEBI:58349"/>
        <dbReference type="ChEBI" id="CHEBI:78462"/>
        <dbReference type="ChEBI" id="CHEBI:78463"/>
    </reaction>
    <physiologicalReaction direction="left-to-right" evidence="33">
        <dbReference type="Rhea" id="RHEA:41849"/>
    </physiologicalReaction>
</comment>
<dbReference type="SUPFAM" id="SSF50129">
    <property type="entry name" value="GroES-like"/>
    <property type="match status" value="1"/>
</dbReference>
<comment type="catalytic activity">
    <reaction evidence="20">
        <text>hexanoyl-[ACP] + malonyl-[ACP] + H(+) = 3-oxooctanoyl-[ACP] + holo-[ACP] + CO2</text>
        <dbReference type="Rhea" id="RHEA:41836"/>
        <dbReference type="Rhea" id="RHEA-COMP:9623"/>
        <dbReference type="Rhea" id="RHEA-COMP:9632"/>
        <dbReference type="Rhea" id="RHEA-COMP:9633"/>
        <dbReference type="Rhea" id="RHEA-COMP:9685"/>
        <dbReference type="ChEBI" id="CHEBI:15378"/>
        <dbReference type="ChEBI" id="CHEBI:16526"/>
        <dbReference type="ChEBI" id="CHEBI:64479"/>
        <dbReference type="ChEBI" id="CHEBI:78449"/>
        <dbReference type="ChEBI" id="CHEBI:78459"/>
        <dbReference type="ChEBI" id="CHEBI:78460"/>
    </reaction>
    <physiologicalReaction direction="left-to-right" evidence="20">
        <dbReference type="Rhea" id="RHEA:41837"/>
    </physiologicalReaction>
</comment>
<dbReference type="GO" id="GO:0019171">
    <property type="term" value="F:(3R)-hydroxyacyl-[acyl-carrier-protein] dehydratase activity"/>
    <property type="evidence" value="ECO:0007669"/>
    <property type="project" value="UniProtKB-EC"/>
</dbReference>
<dbReference type="GO" id="GO:0004312">
    <property type="term" value="F:fatty acid synthase activity"/>
    <property type="evidence" value="ECO:0007669"/>
    <property type="project" value="TreeGrafter"/>
</dbReference>
<evidence type="ECO:0000256" key="22">
    <source>
        <dbReference type="ARBA" id="ARBA00047440"/>
    </source>
</evidence>
<comment type="catalytic activity">
    <reaction evidence="42">
        <text>(2E)-tetradecenoyl-[ACP] + NADPH + H(+) = tetradecanoyl-[ACP] + NADP(+)</text>
        <dbReference type="Rhea" id="RHEA:41896"/>
        <dbReference type="Rhea" id="RHEA-COMP:9647"/>
        <dbReference type="Rhea" id="RHEA-COMP:9648"/>
        <dbReference type="ChEBI" id="CHEBI:15378"/>
        <dbReference type="ChEBI" id="CHEBI:57783"/>
        <dbReference type="ChEBI" id="CHEBI:58349"/>
        <dbReference type="ChEBI" id="CHEBI:78475"/>
        <dbReference type="ChEBI" id="CHEBI:78477"/>
    </reaction>
    <physiologicalReaction direction="left-to-right" evidence="42">
        <dbReference type="Rhea" id="RHEA:41897"/>
    </physiologicalReaction>
</comment>
<sequence>MPSALRALARDEATGDLVSGTVLDNATRPVFVFPGQGSQWPGMALELLDTAPVFAARMRECATALSPYVDWSLFEVLRGEPDAPPMTRTDVVQPLLFAVMVSLAELWRAHGVEPAAVIGHSQGEIAAACVAGALPLADAARMAALRSAVLTGLSGAGAMGSVLMPYDDLVARLPQWNGRVTVAAVNGPASIVVSGDRDAVEDLLDRLAGEGVRTRRIQADGAGHSAHLEPLRPRLEAAFDGIEPRAGTADFYSTVTGERIDTTELDSGYWWRNVRRTVRFDAAAGALMAAGHTVFLEMSPHPVLTLGLQATAAAAGHQVAVCGSLRRDEGGLQRFLTSAGEAYAHGVDVDWAKAFAGSGARRTTLPTYPFQGRRYWLSAGLGGAADVAAAGLTAADHPMLGAVVAPATTGDRVLTGRLSARDLPWLADHAVRGTPLVPGTALLELALRAADESGCDRVEELILHTPLAPAAGSTVQIQAVVGAATPSGERPLSLHSRPADGDEWVTHATGTVRADPDVSAFDLAAWPPPDAEPVPVDGLYDRLAAAGQQYGPAFQGLRGVWHRDGEIFAEVRLPEALHADAARYGLHPALLDAALHAAVAAGDSGPPRLPFAWTGARLHAAGAAALRVRLVPSGAGRLAVQVADEGGRPVASIEALTTREITAGLLGAARAYRTDALHRVEWVAMPLTGGRPEQPWAVADDDLGAGAALFAAGVRLAADDDAEPDVTVAAVGGTTTGVPDVAAVHEAVHRVFGIVRAALETGSHLLVVTRGAVAVGDQAATDLVYAPVWGLLRSAQTENPGRITVLDVDEMDGLPGVVTAALAAGEPQVAVRDGVAYVPRVAPHAATGVLEPPSGVAAWRVEVAGTDGTGVDDLVLAPAPEADAPLAAGQVRVAVHAAGVNFRDVLITLGLYPQRSLLGGEGAGVVLETGPDVPGLRPGDRVFGLFAECGAFGPVAVTDHRVLAPIPAGWSFAEAATVPVAFLTAYLGLVELGGLRAGESVLIHAATGGVGTAAVQIAEHLGARVYATASPPKWPVLRAAGLPPERIASSRDLDFEENLRQATGGQGVDVVLNSLAGDFVDASLRLLPRGGRFLEMGKTDLRDPATMPAGVTYRAFDLNEVGPDRLGELLRTLLGWFASGALRPLPVNRWDVRRAPAALRHLSQARHVGKVVLTVPALDPDDTVLVTGATGTLGRLVARHLVTAHGVRRLLLLSRGGAAPDLVGELTALGAEVTLHACDVADRAALAAILADHPVDAVFHTAGVLDDGLAVAQTAEQIERVLRPKVDGAVNLHELTTGLRAFVLFSAASGVLGGPGQANYAAANTFLDALAGHRRAHGLCGTSLAWGLWAPASGMAELTEADLRRMARGGILPLAADQGLALLDAALGRDEPVLVPVRFDRPALRAQGAELPPLLRGLTGASARRRVDQAGVAADGGTALRRRLGGLPPAQQETEMLSLVRAQAATALGHDDPGTVTATSAFLELGFDSLTAVELRNRLSAATGLRLAPALVFDHPTPAALAGFLLAELQPERAPAGPARDTGEHATGLWPLFRSAVDAGRVPQFVASLRPLADFRAALATPGAATGGPGPVRLARGAAPTLICLPPIVGQSGPHQYARFAAGLRELRGVSVLPHSGFRSGEPLPATREVLVRAHAEAALRHAAGEPFVLTGYSSGGLVAHAVAAELERWGERPRAVVLLDTYRPDTGELLGELIPQVLHGLLARQERMAGDGPGSGGDAWLTAMARYLHFDWTPAPICAPVLLVRATDPMPGGTGDGDWRAGWPTAATTLTVPGDHFTMLETYAGDTARAVHDWLNQRGGAL</sequence>
<comment type="catalytic activity">
    <reaction evidence="38">
        <text>hexadecanoyl-[ACP] + H2O = hexadecanoate + holo-[ACP] + H(+)</text>
        <dbReference type="Rhea" id="RHEA:41932"/>
        <dbReference type="Rhea" id="RHEA-COMP:9652"/>
        <dbReference type="Rhea" id="RHEA-COMP:9685"/>
        <dbReference type="ChEBI" id="CHEBI:7896"/>
        <dbReference type="ChEBI" id="CHEBI:15377"/>
        <dbReference type="ChEBI" id="CHEBI:15378"/>
        <dbReference type="ChEBI" id="CHEBI:64479"/>
        <dbReference type="ChEBI" id="CHEBI:78483"/>
        <dbReference type="EC" id="3.1.2.14"/>
    </reaction>
    <physiologicalReaction direction="left-to-right" evidence="38">
        <dbReference type="Rhea" id="RHEA:41933"/>
    </physiologicalReaction>
</comment>
<evidence type="ECO:0000256" key="5">
    <source>
        <dbReference type="ARBA" id="ARBA00022799"/>
    </source>
</evidence>
<comment type="catalytic activity">
    <reaction evidence="30">
        <text>hexadecanoyl-[ACP] + malonyl-[ACP] + H(+) = 3-oxooctadecanoyl-[ACP] + holo-[ACP] + CO2</text>
        <dbReference type="Rhea" id="RHEA:41916"/>
        <dbReference type="Rhea" id="RHEA-COMP:9623"/>
        <dbReference type="Rhea" id="RHEA-COMP:9652"/>
        <dbReference type="Rhea" id="RHEA-COMP:9653"/>
        <dbReference type="Rhea" id="RHEA-COMP:9685"/>
        <dbReference type="ChEBI" id="CHEBI:15378"/>
        <dbReference type="ChEBI" id="CHEBI:16526"/>
        <dbReference type="ChEBI" id="CHEBI:64479"/>
        <dbReference type="ChEBI" id="CHEBI:78449"/>
        <dbReference type="ChEBI" id="CHEBI:78483"/>
        <dbReference type="ChEBI" id="CHEBI:78487"/>
    </reaction>
    <physiologicalReaction direction="left-to-right" evidence="30">
        <dbReference type="Rhea" id="RHEA:41917"/>
    </physiologicalReaction>
</comment>
<dbReference type="Pfam" id="PF22953">
    <property type="entry name" value="SpnB_Rossmann"/>
    <property type="match status" value="1"/>
</dbReference>
<dbReference type="CDD" id="cd05195">
    <property type="entry name" value="enoyl_red"/>
    <property type="match status" value="1"/>
</dbReference>
<comment type="catalytic activity">
    <reaction evidence="9">
        <text>(3R)-hydroxyoctanoyl-[ACP] = (2E)-octenoyl-[ACP] + H2O</text>
        <dbReference type="Rhea" id="RHEA:41844"/>
        <dbReference type="Rhea" id="RHEA-COMP:9634"/>
        <dbReference type="Rhea" id="RHEA-COMP:9635"/>
        <dbReference type="ChEBI" id="CHEBI:15377"/>
        <dbReference type="ChEBI" id="CHEBI:78461"/>
        <dbReference type="ChEBI" id="CHEBI:78462"/>
    </reaction>
    <physiologicalReaction direction="left-to-right" evidence="9">
        <dbReference type="Rhea" id="RHEA:41845"/>
    </physiologicalReaction>
</comment>
<evidence type="ECO:0000256" key="18">
    <source>
        <dbReference type="ARBA" id="ARBA00023442"/>
    </source>
</evidence>
<dbReference type="SMART" id="SM00822">
    <property type="entry name" value="PKS_KR"/>
    <property type="match status" value="1"/>
</dbReference>
<dbReference type="Pfam" id="PF08240">
    <property type="entry name" value="ADH_N"/>
    <property type="match status" value="1"/>
</dbReference>
<keyword evidence="2" id="KW-0596">Phosphopantetheine</keyword>
<comment type="catalytic activity">
    <reaction evidence="31">
        <text>(2E)-dodecenoyl-[ACP] + NADPH + H(+) = dodecanoyl-[ACP] + NADP(+)</text>
        <dbReference type="Rhea" id="RHEA:41880"/>
        <dbReference type="Rhea" id="RHEA-COMP:9643"/>
        <dbReference type="Rhea" id="RHEA-COMP:9644"/>
        <dbReference type="ChEBI" id="CHEBI:15378"/>
        <dbReference type="ChEBI" id="CHEBI:57783"/>
        <dbReference type="ChEBI" id="CHEBI:58349"/>
        <dbReference type="ChEBI" id="CHEBI:65264"/>
        <dbReference type="ChEBI" id="CHEBI:78472"/>
    </reaction>
    <physiologicalReaction direction="left-to-right" evidence="31">
        <dbReference type="Rhea" id="RHEA:41881"/>
    </physiologicalReaction>
</comment>
<evidence type="ECO:0000256" key="44">
    <source>
        <dbReference type="ARBA" id="ARBA00049414"/>
    </source>
</evidence>
<evidence type="ECO:0000313" key="53">
    <source>
        <dbReference type="Proteomes" id="UP000598146"/>
    </source>
</evidence>
<keyword evidence="8" id="KW-0012">Acyltransferase</keyword>
<comment type="catalytic activity">
    <reaction evidence="47">
        <text>(2E)-decenoyl-[ACP] + NADPH + H(+) = decanoyl-[ACP] + NADP(+)</text>
        <dbReference type="Rhea" id="RHEA:41864"/>
        <dbReference type="Rhea" id="RHEA-COMP:9639"/>
        <dbReference type="Rhea" id="RHEA-COMP:9640"/>
        <dbReference type="ChEBI" id="CHEBI:15378"/>
        <dbReference type="ChEBI" id="CHEBI:57783"/>
        <dbReference type="ChEBI" id="CHEBI:58349"/>
        <dbReference type="ChEBI" id="CHEBI:78467"/>
        <dbReference type="ChEBI" id="CHEBI:78468"/>
    </reaction>
    <physiologicalReaction direction="left-to-right" evidence="47">
        <dbReference type="Rhea" id="RHEA:41865"/>
    </physiologicalReaction>
</comment>
<comment type="catalytic activity">
    <reaction evidence="14">
        <text>(3R)-hydroxytetradecanoyl-[ACP] = (2E)-tetradecenoyl-[ACP] + H2O</text>
        <dbReference type="Rhea" id="RHEA:41892"/>
        <dbReference type="Rhea" id="RHEA-COMP:9646"/>
        <dbReference type="Rhea" id="RHEA-COMP:9647"/>
        <dbReference type="ChEBI" id="CHEBI:15377"/>
        <dbReference type="ChEBI" id="CHEBI:78474"/>
        <dbReference type="ChEBI" id="CHEBI:78475"/>
    </reaction>
    <physiologicalReaction direction="left-to-right" evidence="14">
        <dbReference type="Rhea" id="RHEA:41893"/>
    </physiologicalReaction>
</comment>
<evidence type="ECO:0000256" key="14">
    <source>
        <dbReference type="ARBA" id="ARBA00023398"/>
    </source>
</evidence>
<dbReference type="Proteomes" id="UP000598146">
    <property type="component" value="Unassembled WGS sequence"/>
</dbReference>
<evidence type="ECO:0000256" key="38">
    <source>
        <dbReference type="ARBA" id="ARBA00048704"/>
    </source>
</evidence>
<evidence type="ECO:0000256" key="46">
    <source>
        <dbReference type="ARBA" id="ARBA00049449"/>
    </source>
</evidence>
<comment type="pathway">
    <text evidence="1">Lipid metabolism.</text>
</comment>
<evidence type="ECO:0000256" key="13">
    <source>
        <dbReference type="ARBA" id="ARBA00023394"/>
    </source>
</evidence>
<keyword evidence="4" id="KW-0808">Transferase</keyword>
<evidence type="ECO:0000256" key="7">
    <source>
        <dbReference type="ARBA" id="ARBA00023239"/>
    </source>
</evidence>
<dbReference type="SMART" id="SM00826">
    <property type="entry name" value="PKS_DH"/>
    <property type="match status" value="1"/>
</dbReference>
<evidence type="ECO:0000256" key="43">
    <source>
        <dbReference type="ARBA" id="ARBA00049263"/>
    </source>
</evidence>
<dbReference type="PROSITE" id="PS52019">
    <property type="entry name" value="PKS_MFAS_DH"/>
    <property type="match status" value="1"/>
</dbReference>
<comment type="catalytic activity">
    <reaction evidence="41">
        <text>decanoyl-[ACP] + malonyl-[ACP] + H(+) = 3-oxododecanoyl-[ACP] + holo-[ACP] + CO2</text>
        <dbReference type="Rhea" id="RHEA:41868"/>
        <dbReference type="Rhea" id="RHEA-COMP:9623"/>
        <dbReference type="Rhea" id="RHEA-COMP:9640"/>
        <dbReference type="Rhea" id="RHEA-COMP:9641"/>
        <dbReference type="Rhea" id="RHEA-COMP:9685"/>
        <dbReference type="ChEBI" id="CHEBI:15378"/>
        <dbReference type="ChEBI" id="CHEBI:16526"/>
        <dbReference type="ChEBI" id="CHEBI:64479"/>
        <dbReference type="ChEBI" id="CHEBI:78449"/>
        <dbReference type="ChEBI" id="CHEBI:78468"/>
        <dbReference type="ChEBI" id="CHEBI:78469"/>
    </reaction>
    <physiologicalReaction direction="left-to-right" evidence="41">
        <dbReference type="Rhea" id="RHEA:41869"/>
    </physiologicalReaction>
</comment>
<dbReference type="PANTHER" id="PTHR43775:SF51">
    <property type="entry name" value="INACTIVE PHENOLPHTHIOCEROL SYNTHESIS POLYKETIDE SYNTHASE TYPE I PKS1-RELATED"/>
    <property type="match status" value="1"/>
</dbReference>
<feature type="region of interest" description="C-terminal hotdog fold" evidence="49">
    <location>
        <begin position="531"/>
        <end position="667"/>
    </location>
</feature>
<feature type="domain" description="Carrier" evidence="50">
    <location>
        <begin position="1454"/>
        <end position="1529"/>
    </location>
</feature>
<feature type="active site" description="Proton acceptor; for dehydratase activity" evidence="49">
    <location>
        <position position="429"/>
    </location>
</feature>
<dbReference type="Pfam" id="PF00975">
    <property type="entry name" value="Thioesterase"/>
    <property type="match status" value="1"/>
</dbReference>
<comment type="catalytic activity">
    <reaction evidence="26">
        <text>(2E)-hexadecenoyl-[ACP] + NADPH + H(+) = hexadecanoyl-[ACP] + NADP(+)</text>
        <dbReference type="Rhea" id="RHEA:41912"/>
        <dbReference type="Rhea" id="RHEA-COMP:9651"/>
        <dbReference type="Rhea" id="RHEA-COMP:9652"/>
        <dbReference type="ChEBI" id="CHEBI:15378"/>
        <dbReference type="ChEBI" id="CHEBI:57783"/>
        <dbReference type="ChEBI" id="CHEBI:58349"/>
        <dbReference type="ChEBI" id="CHEBI:78481"/>
        <dbReference type="ChEBI" id="CHEBI:78483"/>
    </reaction>
    <physiologicalReaction direction="left-to-right" evidence="26">
        <dbReference type="Rhea" id="RHEA:41913"/>
    </physiologicalReaction>
</comment>
<evidence type="ECO:0000259" key="50">
    <source>
        <dbReference type="PROSITE" id="PS50075"/>
    </source>
</evidence>
<dbReference type="Gene3D" id="3.30.70.3290">
    <property type="match status" value="1"/>
</dbReference>
<dbReference type="InterPro" id="IPR050091">
    <property type="entry name" value="PKS_NRPS_Biosynth_Enz"/>
</dbReference>
<dbReference type="Gene3D" id="1.10.1200.10">
    <property type="entry name" value="ACP-like"/>
    <property type="match status" value="1"/>
</dbReference>
<dbReference type="Pfam" id="PF00550">
    <property type="entry name" value="PP-binding"/>
    <property type="match status" value="1"/>
</dbReference>
<dbReference type="GO" id="GO:0004316">
    <property type="term" value="F:3-oxoacyl-[acyl-carrier-protein] reductase (NADPH) activity"/>
    <property type="evidence" value="ECO:0007669"/>
    <property type="project" value="UniProtKB-EC"/>
</dbReference>
<dbReference type="GO" id="GO:0006633">
    <property type="term" value="P:fatty acid biosynthetic process"/>
    <property type="evidence" value="ECO:0007669"/>
    <property type="project" value="TreeGrafter"/>
</dbReference>
<dbReference type="InterPro" id="IPR049551">
    <property type="entry name" value="PKS_DH_C"/>
</dbReference>
<evidence type="ECO:0000256" key="37">
    <source>
        <dbReference type="ARBA" id="ARBA00048691"/>
    </source>
</evidence>
<proteinExistence type="predicted"/>
<evidence type="ECO:0000256" key="42">
    <source>
        <dbReference type="ARBA" id="ARBA00049171"/>
    </source>
</evidence>
<comment type="catalytic activity">
    <reaction evidence="43">
        <text>3-oxododecanoyl-[ACP] + NADPH + H(+) = (3R)-hydroxydodecanoyl-[ACP] + NADP(+)</text>
        <dbReference type="Rhea" id="RHEA:41872"/>
        <dbReference type="Rhea" id="RHEA-COMP:9641"/>
        <dbReference type="Rhea" id="RHEA-COMP:9642"/>
        <dbReference type="ChEBI" id="CHEBI:15378"/>
        <dbReference type="ChEBI" id="CHEBI:57783"/>
        <dbReference type="ChEBI" id="CHEBI:58349"/>
        <dbReference type="ChEBI" id="CHEBI:78469"/>
        <dbReference type="ChEBI" id="CHEBI:78470"/>
    </reaction>
    <physiologicalReaction direction="left-to-right" evidence="43">
        <dbReference type="Rhea" id="RHEA:41873"/>
    </physiologicalReaction>
</comment>
<evidence type="ECO:0000256" key="17">
    <source>
        <dbReference type="ARBA" id="ARBA00023402"/>
    </source>
</evidence>
<dbReference type="InterPro" id="IPR013154">
    <property type="entry name" value="ADH-like_N"/>
</dbReference>
<dbReference type="InterPro" id="IPR057326">
    <property type="entry name" value="KR_dom"/>
</dbReference>
<evidence type="ECO:0000313" key="52">
    <source>
        <dbReference type="EMBL" id="MBG0566329.1"/>
    </source>
</evidence>
<dbReference type="FunFam" id="1.10.1200.10:FF:000007">
    <property type="entry name" value="Probable polyketide synthase pks17"/>
    <property type="match status" value="1"/>
</dbReference>
<dbReference type="InterPro" id="IPR020806">
    <property type="entry name" value="PKS_PP-bd"/>
</dbReference>
<comment type="catalytic activity">
    <reaction evidence="25">
        <text>dodecanoyl-[ACP] + malonyl-[ACP] + H(+) = 3-oxotetradecanoyl-[ACP] + holo-[ACP] + CO2</text>
        <dbReference type="Rhea" id="RHEA:41884"/>
        <dbReference type="Rhea" id="RHEA-COMP:9623"/>
        <dbReference type="Rhea" id="RHEA-COMP:9644"/>
        <dbReference type="Rhea" id="RHEA-COMP:9645"/>
        <dbReference type="Rhea" id="RHEA-COMP:9685"/>
        <dbReference type="ChEBI" id="CHEBI:15378"/>
        <dbReference type="ChEBI" id="CHEBI:16526"/>
        <dbReference type="ChEBI" id="CHEBI:64479"/>
        <dbReference type="ChEBI" id="CHEBI:65264"/>
        <dbReference type="ChEBI" id="CHEBI:78449"/>
        <dbReference type="ChEBI" id="CHEBI:78473"/>
    </reaction>
    <physiologicalReaction direction="left-to-right" evidence="25">
        <dbReference type="Rhea" id="RHEA:41885"/>
    </physiologicalReaction>
</comment>
<dbReference type="FunFam" id="3.40.366.10:FF:000002">
    <property type="entry name" value="Probable polyketide synthase 2"/>
    <property type="match status" value="1"/>
</dbReference>
<reference evidence="52" key="1">
    <citation type="submission" date="2020-11" db="EMBL/GenBank/DDBJ databases">
        <title>Isolation and identification of active actinomycetes.</title>
        <authorList>
            <person name="Sun X."/>
        </authorList>
    </citation>
    <scope>NUCLEOTIDE SEQUENCE</scope>
    <source>
        <strain evidence="52">NEAU-A11</strain>
    </source>
</reference>
<evidence type="ECO:0000256" key="20">
    <source>
        <dbReference type="ARBA" id="ARBA00047394"/>
    </source>
</evidence>
<dbReference type="GO" id="GO:0031177">
    <property type="term" value="F:phosphopantetheine binding"/>
    <property type="evidence" value="ECO:0007669"/>
    <property type="project" value="InterPro"/>
</dbReference>
<keyword evidence="7" id="KW-0456">Lyase</keyword>
<dbReference type="Pfam" id="PF21089">
    <property type="entry name" value="PKS_DH_N"/>
    <property type="match status" value="1"/>
</dbReference>
<dbReference type="Pfam" id="PF08659">
    <property type="entry name" value="KR"/>
    <property type="match status" value="1"/>
</dbReference>
<dbReference type="GO" id="GO:0004315">
    <property type="term" value="F:3-oxoacyl-[acyl-carrier-protein] synthase activity"/>
    <property type="evidence" value="ECO:0007669"/>
    <property type="project" value="UniProtKB-EC"/>
</dbReference>
<dbReference type="SUPFAM" id="SSF47336">
    <property type="entry name" value="ACP-like"/>
    <property type="match status" value="1"/>
</dbReference>
<evidence type="ECO:0000256" key="21">
    <source>
        <dbReference type="ARBA" id="ARBA00047400"/>
    </source>
</evidence>
<dbReference type="EMBL" id="JADQTO010000020">
    <property type="protein sequence ID" value="MBG0566329.1"/>
    <property type="molecule type" value="Genomic_DNA"/>
</dbReference>
<comment type="catalytic activity">
    <reaction evidence="45">
        <text>3-oxooctanoyl-[ACP] + NADPH + H(+) = (3R)-hydroxyoctanoyl-[ACP] + NADP(+)</text>
        <dbReference type="Rhea" id="RHEA:41840"/>
        <dbReference type="Rhea" id="RHEA-COMP:9633"/>
        <dbReference type="Rhea" id="RHEA-COMP:9634"/>
        <dbReference type="ChEBI" id="CHEBI:15378"/>
        <dbReference type="ChEBI" id="CHEBI:57783"/>
        <dbReference type="ChEBI" id="CHEBI:58349"/>
        <dbReference type="ChEBI" id="CHEBI:78460"/>
        <dbReference type="ChEBI" id="CHEBI:78461"/>
    </reaction>
    <physiologicalReaction direction="left-to-right" evidence="45">
        <dbReference type="Rhea" id="RHEA:41841"/>
    </physiologicalReaction>
</comment>
<evidence type="ECO:0000256" key="6">
    <source>
        <dbReference type="ARBA" id="ARBA00022898"/>
    </source>
</evidence>